<comment type="caution">
    <text evidence="7">The sequence shown here is derived from an EMBL/GenBank/DDBJ whole genome shotgun (WGS) entry which is preliminary data.</text>
</comment>
<feature type="compositionally biased region" description="Pro residues" evidence="5">
    <location>
        <begin position="759"/>
        <end position="769"/>
    </location>
</feature>
<dbReference type="PRINTS" id="PR00452">
    <property type="entry name" value="SH3DOMAIN"/>
</dbReference>
<dbReference type="InterPro" id="IPR003961">
    <property type="entry name" value="FN3_dom"/>
</dbReference>
<dbReference type="SMART" id="SM00326">
    <property type="entry name" value="SH3"/>
    <property type="match status" value="3"/>
</dbReference>
<feature type="coiled-coil region" evidence="4">
    <location>
        <begin position="554"/>
        <end position="609"/>
    </location>
</feature>
<keyword evidence="2 3" id="KW-0728">SH3 domain</keyword>
<evidence type="ECO:0000256" key="4">
    <source>
        <dbReference type="SAM" id="Coils"/>
    </source>
</evidence>
<feature type="domain" description="SH3" evidence="6">
    <location>
        <begin position="1278"/>
        <end position="1346"/>
    </location>
</feature>
<feature type="region of interest" description="Disordered" evidence="5">
    <location>
        <begin position="693"/>
        <end position="715"/>
    </location>
</feature>
<dbReference type="GO" id="GO:0007274">
    <property type="term" value="P:neuromuscular synaptic transmission"/>
    <property type="evidence" value="ECO:0007669"/>
    <property type="project" value="TreeGrafter"/>
</dbReference>
<feature type="domain" description="SH3" evidence="6">
    <location>
        <begin position="1366"/>
        <end position="1434"/>
    </location>
</feature>
<evidence type="ECO:0000256" key="3">
    <source>
        <dbReference type="PROSITE-ProRule" id="PRU00192"/>
    </source>
</evidence>
<accession>A0AAV7KMD8</accession>
<sequence length="1482" mass="167884">MTSEVKLLNLQKQVDDLKRKLRDSTQDKVQAINRNNQDWERKLASQVSIALKRSQAEHDTQIASLQADIDLRVDREIATATSGKDAEIRKIKDSIDNDKGTAVKLACFKTEDKYSEIIKQIEGEFKAREAALTREIFHLSGDREEVNNQLALLKQADLEKAAIIKNLNFEHEKSVKELIEVSKQDQLKEYTKFKAIEKYAQDKESEVKRLEGKIDILKVDKEILEKQLKKRQSTPDTSPSVPRIMRYTERERELTKKIRDLEDKVKTLHRGSSSLSNYSLDTISSPYSYTESTASPTRSISSDSGEKPSQLKRQVKELKEQVIMLEDKCYALQQKSNIPERDSFTKENIEVEYLERELQLKEKYHKEIEVLENEVRELRHKIRDLSVNTSISGSTIDDMQTIIDGYDARYKKLCKDSIMNQQAYSLWCETDAVKNLRNDLQDKIEETEELKSQNNSLQIKCDNFKEEYSSVLSQNNQLIEEREIAISEKNAVETELKVLQETMNTKAERIEELEINDSELVFLREKNESFKLEQESYSLIIEKQNKEIDLLKSYESEANDCKVLQESCEQLREKIIHEQTKEKELMVIIQTLEDQNSYLQSELQSKDDKLSDLTSVISNLTDKLKVQKSSEMNEVNRREGHDILFYPPMYKNNRNNNNNDDEMNFEAIESPITTVQKIELDTELYKSEEAYNSEAPLSLSTADQLSTDSTNSSDAQDEIFPLSAVGETDQLIPDQTYLLEDVSIDEWSHASEEEVIYTPKPPDVSPIPTPDKASKNSTPDLFLIRYNYDPLVSSPNPHPEQELSLKAGDCVYIYGIPDQDGFYLGELNGGKRGLVPSNFVEKMPYPGFQNDRNLDVPQKNIPPTPPTVEDRGTVGPLDLYTQGTSDQLLHTYTSNLSNIVEEDESLLDNSNLTRISGNISSTESIDRCQTEDNSSTESLDKITDIQTPVASPRHIPQTADLRVKYTDNDVELSWTVPPNMLDTIQGYHVSIGSEITQYIEGARNTFLSMNSLEDKLNPGRYTLVICTVTNYGYSDPVECTIDTTLLNPPYELRVVEDGACVLISWSSPDTFSLSSPLVSFTVYLNDTILTSVDFSDFLVSKGVSIPRVDLLKFYESSPDQQMSLTVKSFLSDGRFSCPSEILDLPLQFLTRFESTSGSMTVESESSEGCSRHSTSSESEVLEVFRRSSIESDQLLKARQNTSDVVSKPPLDRHTQLIQSTGSKQRQSFTPNEENLFTELEAQGEPDFSQEMFALQQNSSQSDSDDDKALYAEIPPLDVTVTYYVALYDYNPVDQSPNRGEYQSELPLKKGEVIAIFGGIDNEGFFTGQVDTKVGLIPYNLIEKINLCDVSGETSSALLFQATKQAFPSRNFTALYSYNPRTDSPNCDDVDDELSFKSGTSISIFGDVQDDGFFIGERDGQLGFVPSNFIEPVDHIKPQDTKQSTNESTNTKGATHPQGEIPKSNKNILAKTKGIFKSLSKKS</sequence>
<feature type="region of interest" description="Disordered" evidence="5">
    <location>
        <begin position="228"/>
        <end position="249"/>
    </location>
</feature>
<dbReference type="EMBL" id="JAKMXF010000003">
    <property type="protein sequence ID" value="KAI6661955.1"/>
    <property type="molecule type" value="Genomic_DNA"/>
</dbReference>
<keyword evidence="4" id="KW-0175">Coiled coil</keyword>
<evidence type="ECO:0000313" key="7">
    <source>
        <dbReference type="EMBL" id="KAI6661955.1"/>
    </source>
</evidence>
<name>A0AAV7KMD8_9METZ</name>
<feature type="coiled-coil region" evidence="4">
    <location>
        <begin position="430"/>
        <end position="516"/>
    </location>
</feature>
<dbReference type="InterPro" id="IPR001452">
    <property type="entry name" value="SH3_domain"/>
</dbReference>
<feature type="region of interest" description="Disordered" evidence="5">
    <location>
        <begin position="275"/>
        <end position="312"/>
    </location>
</feature>
<feature type="coiled-coil region" evidence="4">
    <location>
        <begin position="315"/>
        <end position="388"/>
    </location>
</feature>
<evidence type="ECO:0000259" key="6">
    <source>
        <dbReference type="PROSITE" id="PS50002"/>
    </source>
</evidence>
<dbReference type="InterPro" id="IPR040325">
    <property type="entry name" value="RIMBP1/2/3"/>
</dbReference>
<dbReference type="PROSITE" id="PS50002">
    <property type="entry name" value="SH3"/>
    <property type="match status" value="3"/>
</dbReference>
<reference evidence="7 8" key="1">
    <citation type="journal article" date="2023" name="BMC Biol.">
        <title>The compact genome of the sponge Oopsacas minuta (Hexactinellida) is lacking key metazoan core genes.</title>
        <authorList>
            <person name="Santini S."/>
            <person name="Schenkelaars Q."/>
            <person name="Jourda C."/>
            <person name="Duchesne M."/>
            <person name="Belahbib H."/>
            <person name="Rocher C."/>
            <person name="Selva M."/>
            <person name="Riesgo A."/>
            <person name="Vervoort M."/>
            <person name="Leys S.P."/>
            <person name="Kodjabachian L."/>
            <person name="Le Bivic A."/>
            <person name="Borchiellini C."/>
            <person name="Claverie J.M."/>
            <person name="Renard E."/>
        </authorList>
    </citation>
    <scope>NUCLEOTIDE SEQUENCE [LARGE SCALE GENOMIC DNA]</scope>
    <source>
        <strain evidence="7">SPO-2</strain>
    </source>
</reference>
<feature type="compositionally biased region" description="Polar residues" evidence="5">
    <location>
        <begin position="698"/>
        <end position="714"/>
    </location>
</feature>
<dbReference type="Pfam" id="PF07653">
    <property type="entry name" value="SH3_2"/>
    <property type="match status" value="3"/>
</dbReference>
<dbReference type="Proteomes" id="UP001165289">
    <property type="component" value="Unassembled WGS sequence"/>
</dbReference>
<dbReference type="CDD" id="cd00063">
    <property type="entry name" value="FN3"/>
    <property type="match status" value="1"/>
</dbReference>
<feature type="coiled-coil region" evidence="4">
    <location>
        <begin position="7"/>
        <end position="42"/>
    </location>
</feature>
<dbReference type="InterPro" id="IPR036116">
    <property type="entry name" value="FN3_sf"/>
</dbReference>
<feature type="region of interest" description="Disordered" evidence="5">
    <location>
        <begin position="1433"/>
        <end position="1468"/>
    </location>
</feature>
<dbReference type="SUPFAM" id="SSF50044">
    <property type="entry name" value="SH3-domain"/>
    <property type="match status" value="3"/>
</dbReference>
<protein>
    <submittedName>
        <fullName evidence="7">RIMS-binding protein 2 isoform X2</fullName>
    </submittedName>
</protein>
<organism evidence="7 8">
    <name type="scientific">Oopsacas minuta</name>
    <dbReference type="NCBI Taxonomy" id="111878"/>
    <lineage>
        <taxon>Eukaryota</taxon>
        <taxon>Metazoa</taxon>
        <taxon>Porifera</taxon>
        <taxon>Hexactinellida</taxon>
        <taxon>Hexasterophora</taxon>
        <taxon>Lyssacinosida</taxon>
        <taxon>Leucopsacidae</taxon>
        <taxon>Oopsacas</taxon>
    </lineage>
</organism>
<dbReference type="SUPFAM" id="SSF49265">
    <property type="entry name" value="Fibronectin type III"/>
    <property type="match status" value="1"/>
</dbReference>
<keyword evidence="8" id="KW-1185">Reference proteome</keyword>
<dbReference type="PANTHER" id="PTHR14234">
    <property type="entry name" value="RIM BINDING PROTEIN-RELATED"/>
    <property type="match status" value="1"/>
</dbReference>
<proteinExistence type="inferred from homology"/>
<dbReference type="Gene3D" id="2.30.30.40">
    <property type="entry name" value="SH3 Domains"/>
    <property type="match status" value="3"/>
</dbReference>
<gene>
    <name evidence="7" type="ORF">LOD99_9723</name>
</gene>
<comment type="similarity">
    <text evidence="1">Belongs to the RIMBP family.</text>
</comment>
<evidence type="ECO:0000313" key="8">
    <source>
        <dbReference type="Proteomes" id="UP001165289"/>
    </source>
</evidence>
<feature type="compositionally biased region" description="Polar residues" evidence="5">
    <location>
        <begin position="275"/>
        <end position="303"/>
    </location>
</feature>
<dbReference type="PANTHER" id="PTHR14234:SF19">
    <property type="entry name" value="RIM-BINDING PROTEIN, ISOFORM F"/>
    <property type="match status" value="1"/>
</dbReference>
<evidence type="ECO:0000256" key="5">
    <source>
        <dbReference type="SAM" id="MobiDB-lite"/>
    </source>
</evidence>
<evidence type="ECO:0000256" key="1">
    <source>
        <dbReference type="ARBA" id="ARBA00010749"/>
    </source>
</evidence>
<feature type="compositionally biased region" description="Polar residues" evidence="5">
    <location>
        <begin position="1440"/>
        <end position="1452"/>
    </location>
</feature>
<dbReference type="InterPro" id="IPR036028">
    <property type="entry name" value="SH3-like_dom_sf"/>
</dbReference>
<dbReference type="GO" id="GO:0045202">
    <property type="term" value="C:synapse"/>
    <property type="evidence" value="ECO:0007669"/>
    <property type="project" value="GOC"/>
</dbReference>
<feature type="domain" description="SH3" evidence="6">
    <location>
        <begin position="777"/>
        <end position="845"/>
    </location>
</feature>
<feature type="region of interest" description="Disordered" evidence="5">
    <location>
        <begin position="757"/>
        <end position="776"/>
    </location>
</feature>
<evidence type="ECO:0000256" key="2">
    <source>
        <dbReference type="ARBA" id="ARBA00022443"/>
    </source>
</evidence>